<keyword evidence="3" id="KW-1185">Reference proteome</keyword>
<dbReference type="GO" id="GO:0051539">
    <property type="term" value="F:4 iron, 4 sulfur cluster binding"/>
    <property type="evidence" value="ECO:0007669"/>
    <property type="project" value="UniProtKB-UniRule"/>
</dbReference>
<accession>D9Q291</accession>
<dbReference type="SUPFAM" id="SSF140914">
    <property type="entry name" value="PriB N-terminal domain-like"/>
    <property type="match status" value="1"/>
</dbReference>
<sequence>MLTYSKYPFIVDAKRYLSEAYGYQVSLKDLAEDQKVFELAKTRLLDAVREGKVRVFRGVNTEEEVASFYLAAAAAAAANSKRLEEMFSRSEARRAMEFLKGEDEETLLMLAKRLGVNVTLAHVKIPWSQLRNGKINYKLLRYAVPISDYLKIVVPVPHERWSLVNSMVKGGLVFIDEETLREFLSLASEKAIYKVIDAVRSEDYKPLLLTQEALIALNAKDSKVSVSQEGPNVEAFPPCMLKLKEKAETDEEIYAYISFLASLGVDYKTIGDELARLLKLSPGAGEALARSLIEAGLGSTYKTYSCKFMKSKGLCPTDCGASHPLLAYRRNLAKLKKPVPS</sequence>
<evidence type="ECO:0000313" key="2">
    <source>
        <dbReference type="EMBL" id="ADL19429.1"/>
    </source>
</evidence>
<dbReference type="InParanoid" id="D9Q291"/>
<evidence type="ECO:0000313" key="3">
    <source>
        <dbReference type="Proteomes" id="UP000000346"/>
    </source>
</evidence>
<dbReference type="RefSeq" id="WP_013266941.1">
    <property type="nucleotide sequence ID" value="NC_014374.1"/>
</dbReference>
<protein>
    <recommendedName>
        <fullName evidence="1">DNA primase large subunit PriL</fullName>
    </recommendedName>
</protein>
<feature type="binding site" evidence="1">
    <location>
        <position position="239"/>
    </location>
    <ligand>
        <name>[4Fe-4S] cluster</name>
        <dbReference type="ChEBI" id="CHEBI:49883"/>
    </ligand>
</feature>
<gene>
    <name evidence="1" type="primary">priL</name>
    <name evidence="2" type="ordered locus">ASAC_1024</name>
</gene>
<comment type="subunit">
    <text evidence="1">Heterodimer of a small subunit (PriS) and a large subunit (PriL).</text>
</comment>
<dbReference type="InterPro" id="IPR023642">
    <property type="entry name" value="DNA_primase_lsu_PriL"/>
</dbReference>
<evidence type="ECO:0000256" key="1">
    <source>
        <dbReference type="HAMAP-Rule" id="MF_00701"/>
    </source>
</evidence>
<dbReference type="Proteomes" id="UP000000346">
    <property type="component" value="Chromosome"/>
</dbReference>
<comment type="similarity">
    <text evidence="1">Belongs to the eukaryotic-type primase large subunit family.</text>
</comment>
<dbReference type="GO" id="GO:0046872">
    <property type="term" value="F:metal ion binding"/>
    <property type="evidence" value="ECO:0007669"/>
    <property type="project" value="UniProtKB-KW"/>
</dbReference>
<dbReference type="GO" id="GO:0003899">
    <property type="term" value="F:DNA-directed RNA polymerase activity"/>
    <property type="evidence" value="ECO:0007669"/>
    <property type="project" value="InterPro"/>
</dbReference>
<keyword evidence="1" id="KW-0411">Iron-sulfur</keyword>
<comment type="cofactor">
    <cofactor evidence="1">
        <name>[4Fe-4S] cluster</name>
        <dbReference type="ChEBI" id="CHEBI:49883"/>
    </cofactor>
    <text evidence="1">Binds 1 [4Fe-4S] cluster.</text>
</comment>
<name>D9Q291_ACIS3</name>
<dbReference type="EMBL" id="CP001742">
    <property type="protein sequence ID" value="ADL19429.1"/>
    <property type="molecule type" value="Genomic_DNA"/>
</dbReference>
<comment type="function">
    <text evidence="1">Regulatory subunit of DNA primase, an RNA polymerase that catalyzes the synthesis of short RNA molecules used as primers for DNA polymerase during DNA replication. Stabilizes and modulates the activity of the small subunit, increasing the rate of DNA synthesis, and conferring RNA synthesis capability. The DNA polymerase activity may enable DNA primase to also catalyze primer extension after primer synthesis. May also play a role in DNA repair.</text>
</comment>
<dbReference type="OrthoDB" id="46081at2157"/>
<dbReference type="AlphaFoldDB" id="D9Q291"/>
<dbReference type="KEGG" id="asc:ASAC_1024"/>
<dbReference type="GO" id="GO:0006269">
    <property type="term" value="P:DNA replication, synthesis of primer"/>
    <property type="evidence" value="ECO:0007669"/>
    <property type="project" value="UniProtKB-UniRule"/>
</dbReference>
<dbReference type="CDD" id="cd06560">
    <property type="entry name" value="PriL"/>
    <property type="match status" value="1"/>
</dbReference>
<proteinExistence type="inferred from homology"/>
<organism evidence="2 3">
    <name type="scientific">Acidilobus saccharovorans (strain DSM 16705 / JCM 18335 / VKM B-2471 / 345-15)</name>
    <dbReference type="NCBI Taxonomy" id="666510"/>
    <lineage>
        <taxon>Archaea</taxon>
        <taxon>Thermoproteota</taxon>
        <taxon>Thermoprotei</taxon>
        <taxon>Acidilobales</taxon>
        <taxon>Acidilobaceae</taxon>
        <taxon>Acidilobus</taxon>
    </lineage>
</organism>
<reference evidence="2 3" key="1">
    <citation type="journal article" date="2010" name="Appl. Environ. Microbiol.">
        <title>The genome sequence of the crenarchaeon Acidilobus saccharovorans supports a new order, Acidilobales, and suggests an important ecological role in terrestrial acidic hot springs.</title>
        <authorList>
            <person name="Mardanov A.V."/>
            <person name="Svetlitchnyi V.A."/>
            <person name="Beletsky A.V."/>
            <person name="Prokofeva M.I."/>
            <person name="Bonch-Osmolovskaya E.A."/>
            <person name="Ravin N.V."/>
            <person name="Skryabin K.G."/>
        </authorList>
    </citation>
    <scope>NUCLEOTIDE SEQUENCE [LARGE SCALE GENOMIC DNA]</scope>
    <source>
        <strain evidence="3">DSM 16705 / JCM 18335 / VKM B-2471 / 345-15</strain>
    </source>
</reference>
<feature type="binding site" evidence="1">
    <location>
        <position position="306"/>
    </location>
    <ligand>
        <name>[4Fe-4S] cluster</name>
        <dbReference type="ChEBI" id="CHEBI:49883"/>
    </ligand>
</feature>
<keyword evidence="1" id="KW-0639">Primosome</keyword>
<dbReference type="HAMAP" id="MF_00701">
    <property type="entry name" value="DNA_primase_lrg_arc"/>
    <property type="match status" value="1"/>
</dbReference>
<keyword evidence="1" id="KW-0479">Metal-binding</keyword>
<dbReference type="eggNOG" id="arCOG03013">
    <property type="taxonomic scope" value="Archaea"/>
</dbReference>
<dbReference type="GeneID" id="41345265"/>
<keyword evidence="1" id="KW-0408">Iron</keyword>
<keyword evidence="1" id="KW-0004">4Fe-4S</keyword>
<feature type="binding site" evidence="1">
    <location>
        <position position="319"/>
    </location>
    <ligand>
        <name>[4Fe-4S] cluster</name>
        <dbReference type="ChEBI" id="CHEBI:49883"/>
    </ligand>
</feature>
<dbReference type="STRING" id="666510.ASAC_1024"/>
<keyword evidence="1" id="KW-0235">DNA replication</keyword>
<dbReference type="HOGENOM" id="CLU_052778_1_0_2"/>
<dbReference type="GO" id="GO:1990077">
    <property type="term" value="C:primosome complex"/>
    <property type="evidence" value="ECO:0007669"/>
    <property type="project" value="UniProtKB-KW"/>
</dbReference>
<feature type="binding site" evidence="1">
    <location>
        <position position="315"/>
    </location>
    <ligand>
        <name>[4Fe-4S] cluster</name>
        <dbReference type="ChEBI" id="CHEBI:49883"/>
    </ligand>
</feature>